<comment type="subcellular location">
    <subcellularLocation>
        <location evidence="1">Cell membrane</location>
        <topology evidence="1">Multi-pass membrane protein</topology>
    </subcellularLocation>
</comment>
<evidence type="ECO:0000259" key="8">
    <source>
        <dbReference type="PROSITE" id="PS50850"/>
    </source>
</evidence>
<feature type="transmembrane region" description="Helical" evidence="7">
    <location>
        <begin position="181"/>
        <end position="199"/>
    </location>
</feature>
<proteinExistence type="predicted"/>
<dbReference type="PRINTS" id="PR01035">
    <property type="entry name" value="TCRTETA"/>
</dbReference>
<protein>
    <submittedName>
        <fullName evidence="9">Multidrug efflux MFS transporter</fullName>
    </submittedName>
</protein>
<dbReference type="InterPro" id="IPR036259">
    <property type="entry name" value="MFS_trans_sf"/>
</dbReference>
<evidence type="ECO:0000313" key="9">
    <source>
        <dbReference type="EMBL" id="GAA1697050.1"/>
    </source>
</evidence>
<feature type="transmembrane region" description="Helical" evidence="7">
    <location>
        <begin position="58"/>
        <end position="80"/>
    </location>
</feature>
<dbReference type="RefSeq" id="WP_344313134.1">
    <property type="nucleotide sequence ID" value="NZ_BAAANY010000020.1"/>
</dbReference>
<organism evidence="9 10">
    <name type="scientific">Fodinicola feengrottensis</name>
    <dbReference type="NCBI Taxonomy" id="435914"/>
    <lineage>
        <taxon>Bacteria</taxon>
        <taxon>Bacillati</taxon>
        <taxon>Actinomycetota</taxon>
        <taxon>Actinomycetes</taxon>
        <taxon>Mycobacteriales</taxon>
        <taxon>Fodinicola</taxon>
    </lineage>
</organism>
<dbReference type="PROSITE" id="PS50850">
    <property type="entry name" value="MFS"/>
    <property type="match status" value="1"/>
</dbReference>
<evidence type="ECO:0000256" key="7">
    <source>
        <dbReference type="SAM" id="Phobius"/>
    </source>
</evidence>
<keyword evidence="5 7" id="KW-1133">Transmembrane helix</keyword>
<feature type="transmembrane region" description="Helical" evidence="7">
    <location>
        <begin position="117"/>
        <end position="138"/>
    </location>
</feature>
<keyword evidence="4 7" id="KW-0812">Transmembrane</keyword>
<feature type="transmembrane region" description="Helical" evidence="7">
    <location>
        <begin position="322"/>
        <end position="342"/>
    </location>
</feature>
<dbReference type="Gene3D" id="1.20.1250.20">
    <property type="entry name" value="MFS general substrate transporter like domains"/>
    <property type="match status" value="2"/>
</dbReference>
<dbReference type="InterPro" id="IPR001958">
    <property type="entry name" value="Tet-R_TetA/multi-R_MdtG-like"/>
</dbReference>
<dbReference type="InterPro" id="IPR020846">
    <property type="entry name" value="MFS_dom"/>
</dbReference>
<feature type="transmembrane region" description="Helical" evidence="7">
    <location>
        <begin position="22"/>
        <end position="46"/>
    </location>
</feature>
<dbReference type="PANTHER" id="PTHR43414">
    <property type="entry name" value="MULTIDRUG RESISTANCE PROTEIN MDTG"/>
    <property type="match status" value="1"/>
</dbReference>
<accession>A0ABP4U0X6</accession>
<feature type="transmembrane region" description="Helical" evidence="7">
    <location>
        <begin position="260"/>
        <end position="279"/>
    </location>
</feature>
<sequence>MAQVDQANDTATTVNDHWKRNLVVCLVGSFTTIVAMTLLLPSLPLYVEQLGVRGHAAIVQWSGIAYSATFLTAALTAPIWGMLADRYGRKSMLIRASLGMAIVISLIGLSQNIWQLVGLRLLVGLVGGYASGSTIMVAAQTPKSRTAWALGVLSGGVMAGNIAGPLIGGVAAATIGIRQGFFAAGGLIFLTFLATCFLLKEKRVVRAAKNPGVRVKLWSEITRPGQVIVLLGTASLLMFATMSIEPIITVFVQQLTGSTANLATISGIIMAVGAAGSILSAPRLGRLADRVGHITVIIGCLLAAGVLLFAQAAATNIYELGVLRLLMGFCLGGLLPCIAAAIRHRVPNSAVGQVLGYSVSAQYAGQVLGPILGGLVGGHLGMRTVFVATAVILLAGAALTFFSRRKVPA</sequence>
<evidence type="ECO:0000256" key="5">
    <source>
        <dbReference type="ARBA" id="ARBA00022989"/>
    </source>
</evidence>
<keyword evidence="6 7" id="KW-0472">Membrane</keyword>
<feature type="transmembrane region" description="Helical" evidence="7">
    <location>
        <begin position="150"/>
        <end position="175"/>
    </location>
</feature>
<comment type="caution">
    <text evidence="9">The sequence shown here is derived from an EMBL/GenBank/DDBJ whole genome shotgun (WGS) entry which is preliminary data.</text>
</comment>
<evidence type="ECO:0000256" key="3">
    <source>
        <dbReference type="ARBA" id="ARBA00022475"/>
    </source>
</evidence>
<dbReference type="InterPro" id="IPR011701">
    <property type="entry name" value="MFS"/>
</dbReference>
<evidence type="ECO:0000256" key="2">
    <source>
        <dbReference type="ARBA" id="ARBA00022448"/>
    </source>
</evidence>
<feature type="transmembrane region" description="Helical" evidence="7">
    <location>
        <begin position="92"/>
        <end position="111"/>
    </location>
</feature>
<dbReference type="Proteomes" id="UP001500618">
    <property type="component" value="Unassembled WGS sequence"/>
</dbReference>
<feature type="domain" description="Major facilitator superfamily (MFS) profile" evidence="8">
    <location>
        <begin position="21"/>
        <end position="408"/>
    </location>
</feature>
<gene>
    <name evidence="9" type="ORF">GCM10009765_52980</name>
</gene>
<feature type="transmembrane region" description="Helical" evidence="7">
    <location>
        <begin position="291"/>
        <end position="310"/>
    </location>
</feature>
<feature type="transmembrane region" description="Helical" evidence="7">
    <location>
        <begin position="382"/>
        <end position="402"/>
    </location>
</feature>
<dbReference type="Pfam" id="PF07690">
    <property type="entry name" value="MFS_1"/>
    <property type="match status" value="1"/>
</dbReference>
<dbReference type="EMBL" id="BAAANY010000020">
    <property type="protein sequence ID" value="GAA1697050.1"/>
    <property type="molecule type" value="Genomic_DNA"/>
</dbReference>
<evidence type="ECO:0000256" key="6">
    <source>
        <dbReference type="ARBA" id="ARBA00023136"/>
    </source>
</evidence>
<keyword evidence="2" id="KW-0813">Transport</keyword>
<evidence type="ECO:0000256" key="4">
    <source>
        <dbReference type="ARBA" id="ARBA00022692"/>
    </source>
</evidence>
<evidence type="ECO:0000256" key="1">
    <source>
        <dbReference type="ARBA" id="ARBA00004651"/>
    </source>
</evidence>
<feature type="transmembrane region" description="Helical" evidence="7">
    <location>
        <begin position="354"/>
        <end position="376"/>
    </location>
</feature>
<evidence type="ECO:0000313" key="10">
    <source>
        <dbReference type="Proteomes" id="UP001500618"/>
    </source>
</evidence>
<dbReference type="SUPFAM" id="SSF103473">
    <property type="entry name" value="MFS general substrate transporter"/>
    <property type="match status" value="1"/>
</dbReference>
<dbReference type="PANTHER" id="PTHR43414:SF1">
    <property type="entry name" value="PEPTIDE PERMEASE"/>
    <property type="match status" value="1"/>
</dbReference>
<keyword evidence="10" id="KW-1185">Reference proteome</keyword>
<name>A0ABP4U0X6_9ACTN</name>
<keyword evidence="3" id="KW-1003">Cell membrane</keyword>
<feature type="transmembrane region" description="Helical" evidence="7">
    <location>
        <begin position="227"/>
        <end position="248"/>
    </location>
</feature>
<reference evidence="10" key="1">
    <citation type="journal article" date="2019" name="Int. J. Syst. Evol. Microbiol.">
        <title>The Global Catalogue of Microorganisms (GCM) 10K type strain sequencing project: providing services to taxonomists for standard genome sequencing and annotation.</title>
        <authorList>
            <consortium name="The Broad Institute Genomics Platform"/>
            <consortium name="The Broad Institute Genome Sequencing Center for Infectious Disease"/>
            <person name="Wu L."/>
            <person name="Ma J."/>
        </authorList>
    </citation>
    <scope>NUCLEOTIDE SEQUENCE [LARGE SCALE GENOMIC DNA]</scope>
    <source>
        <strain evidence="10">JCM 14718</strain>
    </source>
</reference>